<gene>
    <name evidence="2" type="ORF">ACFQ22_04865</name>
</gene>
<keyword evidence="1" id="KW-1133">Transmembrane helix</keyword>
<organism evidence="2 3">
    <name type="scientific">Lentilactobacillus raoultii</name>
    <dbReference type="NCBI Taxonomy" id="1987503"/>
    <lineage>
        <taxon>Bacteria</taxon>
        <taxon>Bacillati</taxon>
        <taxon>Bacillota</taxon>
        <taxon>Bacilli</taxon>
        <taxon>Lactobacillales</taxon>
        <taxon>Lactobacillaceae</taxon>
        <taxon>Lentilactobacillus</taxon>
    </lineage>
</organism>
<evidence type="ECO:0000313" key="2">
    <source>
        <dbReference type="EMBL" id="MFD1124695.1"/>
    </source>
</evidence>
<evidence type="ECO:0000313" key="3">
    <source>
        <dbReference type="Proteomes" id="UP001597156"/>
    </source>
</evidence>
<proteinExistence type="predicted"/>
<sequence length="80" mass="9019">MKKNIGLTLLLIVFILTAAFYLTRGTAWISFKFIAIWVGAFVVMHLVITPLVVSIVRSRDQKKAALEEAAKKQVKRTSKE</sequence>
<accession>A0ABW3PQU8</accession>
<feature type="transmembrane region" description="Helical" evidence="1">
    <location>
        <begin position="29"/>
        <end position="53"/>
    </location>
</feature>
<protein>
    <submittedName>
        <fullName evidence="2">Uncharacterized protein</fullName>
    </submittedName>
</protein>
<dbReference type="RefSeq" id="WP_121977179.1">
    <property type="nucleotide sequence ID" value="NZ_JBHTLH010000013.1"/>
</dbReference>
<evidence type="ECO:0000256" key="1">
    <source>
        <dbReference type="SAM" id="Phobius"/>
    </source>
</evidence>
<dbReference type="Proteomes" id="UP001597156">
    <property type="component" value="Unassembled WGS sequence"/>
</dbReference>
<keyword evidence="3" id="KW-1185">Reference proteome</keyword>
<name>A0ABW3PQU8_9LACO</name>
<comment type="caution">
    <text evidence="2">The sequence shown here is derived from an EMBL/GenBank/DDBJ whole genome shotgun (WGS) entry which is preliminary data.</text>
</comment>
<keyword evidence="1" id="KW-0472">Membrane</keyword>
<dbReference type="EMBL" id="JBHTLH010000013">
    <property type="protein sequence ID" value="MFD1124695.1"/>
    <property type="molecule type" value="Genomic_DNA"/>
</dbReference>
<keyword evidence="1" id="KW-0812">Transmembrane</keyword>
<reference evidence="3" key="1">
    <citation type="journal article" date="2019" name="Int. J. Syst. Evol. Microbiol.">
        <title>The Global Catalogue of Microorganisms (GCM) 10K type strain sequencing project: providing services to taxonomists for standard genome sequencing and annotation.</title>
        <authorList>
            <consortium name="The Broad Institute Genomics Platform"/>
            <consortium name="The Broad Institute Genome Sequencing Center for Infectious Disease"/>
            <person name="Wu L."/>
            <person name="Ma J."/>
        </authorList>
    </citation>
    <scope>NUCLEOTIDE SEQUENCE [LARGE SCALE GENOMIC DNA]</scope>
    <source>
        <strain evidence="3">CCUG 71848</strain>
    </source>
</reference>